<sequence length="115" mass="12736">MPKRKANGVLIPPLEFVGDGPVGKAPFNPDFVQCTAKYPRVRAVTLKEIHPWIEPHFDYSQRLSLRPQGTTLANEKTSTTRKCGATSNQCPLVPPKTPNQKPLCGEILVCESPQR</sequence>
<protein>
    <submittedName>
        <fullName evidence="1">Transposase</fullName>
    </submittedName>
</protein>
<evidence type="ECO:0000313" key="1">
    <source>
        <dbReference type="WBParaSite" id="MCU_004100-RA"/>
    </source>
</evidence>
<accession>A0A5K3EYV4</accession>
<organism evidence="1">
    <name type="scientific">Mesocestoides corti</name>
    <name type="common">Flatworm</name>
    <dbReference type="NCBI Taxonomy" id="53468"/>
    <lineage>
        <taxon>Eukaryota</taxon>
        <taxon>Metazoa</taxon>
        <taxon>Spiralia</taxon>
        <taxon>Lophotrochozoa</taxon>
        <taxon>Platyhelminthes</taxon>
        <taxon>Cestoda</taxon>
        <taxon>Eucestoda</taxon>
        <taxon>Cyclophyllidea</taxon>
        <taxon>Mesocestoididae</taxon>
        <taxon>Mesocestoides</taxon>
    </lineage>
</organism>
<dbReference type="WBParaSite" id="MCU_004100-RA">
    <property type="protein sequence ID" value="MCU_004100-RA"/>
    <property type="gene ID" value="MCU_004100"/>
</dbReference>
<proteinExistence type="predicted"/>
<dbReference type="AlphaFoldDB" id="A0A5K3EYV4"/>
<reference evidence="1" key="1">
    <citation type="submission" date="2019-11" db="UniProtKB">
        <authorList>
            <consortium name="WormBaseParasite"/>
        </authorList>
    </citation>
    <scope>IDENTIFICATION</scope>
</reference>
<name>A0A5K3EYV4_MESCO</name>